<dbReference type="PaxDb" id="589924-Ferp_0024"/>
<evidence type="ECO:0000313" key="1">
    <source>
        <dbReference type="EMBL" id="ADC64216.1"/>
    </source>
</evidence>
<accession>D3S0Y0</accession>
<gene>
    <name evidence="1" type="ordered locus">Ferp_0024</name>
</gene>
<reference evidence="1 2" key="2">
    <citation type="journal article" date="2011" name="Stand. Genomic Sci.">
        <title>Complete genome sequence of Ferroglobus placidus AEDII12DO.</title>
        <authorList>
            <person name="Anderson I."/>
            <person name="Risso C."/>
            <person name="Holmes D."/>
            <person name="Lucas S."/>
            <person name="Copeland A."/>
            <person name="Lapidus A."/>
            <person name="Cheng J.F."/>
            <person name="Bruce D."/>
            <person name="Goodwin L."/>
            <person name="Pitluck S."/>
            <person name="Saunders E."/>
            <person name="Brettin T."/>
            <person name="Detter J.C."/>
            <person name="Han C."/>
            <person name="Tapia R."/>
            <person name="Larimer F."/>
            <person name="Land M."/>
            <person name="Hauser L."/>
            <person name="Woyke T."/>
            <person name="Lovley D."/>
            <person name="Kyrpides N."/>
            <person name="Ivanova N."/>
        </authorList>
    </citation>
    <scope>NUCLEOTIDE SEQUENCE [LARGE SCALE GENOMIC DNA]</scope>
    <source>
        <strain evidence="2">DSM 10642 / AEDII12DO</strain>
    </source>
</reference>
<dbReference type="STRING" id="589924.Ferp_0024"/>
<keyword evidence="2" id="KW-1185">Reference proteome</keyword>
<dbReference type="Proteomes" id="UP000002613">
    <property type="component" value="Chromosome"/>
</dbReference>
<reference evidence="2" key="1">
    <citation type="submission" date="2010-02" db="EMBL/GenBank/DDBJ databases">
        <title>Complete sequence of Ferroglobus placidus DSM 10642.</title>
        <authorList>
            <consortium name="US DOE Joint Genome Institute"/>
            <person name="Lucas S."/>
            <person name="Copeland A."/>
            <person name="Lapidus A."/>
            <person name="Cheng J.-F."/>
            <person name="Bruce D."/>
            <person name="Goodwin L."/>
            <person name="Pitluck S."/>
            <person name="Saunders E."/>
            <person name="Brettin T."/>
            <person name="Detter J.C."/>
            <person name="Han C."/>
            <person name="Tapia R."/>
            <person name="Larimer F."/>
            <person name="Land M."/>
            <person name="Hauser L."/>
            <person name="Kyrpides N."/>
            <person name="Ivanova N."/>
            <person name="Holmes D."/>
            <person name="Lovley D."/>
            <person name="Kyrpides N."/>
            <person name="Anderson I.J."/>
            <person name="Woyke T."/>
        </authorList>
    </citation>
    <scope>NUCLEOTIDE SEQUENCE [LARGE SCALE GENOMIC DNA]</scope>
    <source>
        <strain evidence="2">DSM 10642 / AEDII12DO</strain>
    </source>
</reference>
<dbReference type="RefSeq" id="WP_012964565.1">
    <property type="nucleotide sequence ID" value="NC_013849.1"/>
</dbReference>
<dbReference type="OrthoDB" id="51518at2157"/>
<dbReference type="AlphaFoldDB" id="D3S0Y0"/>
<dbReference type="KEGG" id="fpl:Ferp_0024"/>
<dbReference type="EMBL" id="CP001899">
    <property type="protein sequence ID" value="ADC64216.1"/>
    <property type="molecule type" value="Genomic_DNA"/>
</dbReference>
<proteinExistence type="predicted"/>
<organism evidence="1 2">
    <name type="scientific">Ferroglobus placidus (strain DSM 10642 / AEDII12DO)</name>
    <dbReference type="NCBI Taxonomy" id="589924"/>
    <lineage>
        <taxon>Archaea</taxon>
        <taxon>Methanobacteriati</taxon>
        <taxon>Methanobacteriota</taxon>
        <taxon>Archaeoglobi</taxon>
        <taxon>Archaeoglobales</taxon>
        <taxon>Archaeoglobaceae</taxon>
        <taxon>Ferroglobus</taxon>
    </lineage>
</organism>
<dbReference type="HOGENOM" id="CLU_2645678_0_0_2"/>
<dbReference type="eggNOG" id="arCOG10692">
    <property type="taxonomic scope" value="Archaea"/>
</dbReference>
<keyword evidence="1" id="KW-0670">Pyruvate</keyword>
<name>D3S0Y0_FERPA</name>
<evidence type="ECO:0000313" key="2">
    <source>
        <dbReference type="Proteomes" id="UP000002613"/>
    </source>
</evidence>
<protein>
    <submittedName>
        <fullName evidence="1">Pyruvate carboxylase subunit B</fullName>
    </submittedName>
</protein>
<dbReference type="GeneID" id="8777516"/>
<sequence>MEELFEAIKRYFEEVREKGLSYEEVQYELDYLIYPYIGSFLSNGEITKEEAIELFKFCEENLKALKDKR</sequence>